<dbReference type="RefSeq" id="WP_205518930.1">
    <property type="nucleotide sequence ID" value="NZ_CP070506.1"/>
</dbReference>
<evidence type="ECO:0000313" key="2">
    <source>
        <dbReference type="EMBL" id="QSB39158.1"/>
    </source>
</evidence>
<dbReference type="EMBL" id="CP070506">
    <property type="protein sequence ID" value="QSB39158.1"/>
    <property type="molecule type" value="Genomic_DNA"/>
</dbReference>
<dbReference type="Pfam" id="PF00497">
    <property type="entry name" value="SBP_bac_3"/>
    <property type="match status" value="1"/>
</dbReference>
<name>A0ABX7JWM2_9PSED</name>
<dbReference type="InterPro" id="IPR001638">
    <property type="entry name" value="Solute-binding_3/MltF_N"/>
</dbReference>
<dbReference type="Proteomes" id="UP000663249">
    <property type="component" value="Chromosome"/>
</dbReference>
<feature type="domain" description="Solute-binding protein family 3/N-terminal" evidence="1">
    <location>
        <begin position="92"/>
        <end position="173"/>
    </location>
</feature>
<evidence type="ECO:0000259" key="1">
    <source>
        <dbReference type="Pfam" id="PF00497"/>
    </source>
</evidence>
<dbReference type="SUPFAM" id="SSF53850">
    <property type="entry name" value="Periplasmic binding protein-like II"/>
    <property type="match status" value="1"/>
</dbReference>
<reference evidence="2 3" key="1">
    <citation type="submission" date="2021-02" db="EMBL/GenBank/DDBJ databases">
        <title>Genomic and phenotypic characterization of Pseudomonas hygromyciniae, a novel bacterial species discovered from a commercially purchased antibiotic vial.</title>
        <authorList>
            <person name="Turner T.L."/>
            <person name="Mitra S.D."/>
            <person name="Kochan T.J."/>
            <person name="Pincus N.B."/>
            <person name="Lebrun-Corbin M."/>
            <person name="Cheung B."/>
            <person name="Gatesy S.W."/>
            <person name="Afzal T."/>
            <person name="Ozer E.A."/>
            <person name="Hauser A.R."/>
        </authorList>
    </citation>
    <scope>NUCLEOTIDE SEQUENCE [LARGE SCALE GENOMIC DNA]</scope>
    <source>
        <strain evidence="2 3">SDM007</strain>
    </source>
</reference>
<organism evidence="2 3">
    <name type="scientific">Pseudomonas hygromyciniae</name>
    <dbReference type="NCBI Taxonomy" id="2812000"/>
    <lineage>
        <taxon>Bacteria</taxon>
        <taxon>Pseudomonadati</taxon>
        <taxon>Pseudomonadota</taxon>
        <taxon>Gammaproteobacteria</taxon>
        <taxon>Pseudomonadales</taxon>
        <taxon>Pseudomonadaceae</taxon>
        <taxon>Pseudomonas</taxon>
    </lineage>
</organism>
<sequence length="177" mass="20079">MSTSYPVSESFSNLLVTNVTAQNIDEAIGFALRPDDIQLKTILNRAFNTRSTCQRIQAINWWVATIKCTEGDFQQQLSPEEKQLLQSNHTFRISISEDLAPFAFFDTTGQFSGSMSDILELVRLESGLKFKVVRSRSIATSIRELDNQEVDLNVMGETETRKRQYLMSKPIFSSLTP</sequence>
<proteinExistence type="predicted"/>
<gene>
    <name evidence="2" type="ORF">JTY93_23530</name>
</gene>
<accession>A0ABX7JWM2</accession>
<keyword evidence="3" id="KW-1185">Reference proteome</keyword>
<evidence type="ECO:0000313" key="3">
    <source>
        <dbReference type="Proteomes" id="UP000663249"/>
    </source>
</evidence>
<protein>
    <submittedName>
        <fullName evidence="2">Transporter substrate-binding domain-containing protein</fullName>
    </submittedName>
</protein>
<dbReference type="Gene3D" id="3.40.190.10">
    <property type="entry name" value="Periplasmic binding protein-like II"/>
    <property type="match status" value="1"/>
</dbReference>